<reference evidence="9 10" key="1">
    <citation type="submission" date="2015-07" db="EMBL/GenBank/DDBJ databases">
        <title>Comparative genomics of the Sigatoka disease complex on banana suggests a link between parallel evolutionary changes in Pseudocercospora fijiensis and Pseudocercospora eumusae and increased virulence on the banana host.</title>
        <authorList>
            <person name="Chang T.-C."/>
            <person name="Salvucci A."/>
            <person name="Crous P.W."/>
            <person name="Stergiopoulos I."/>
        </authorList>
    </citation>
    <scope>NUCLEOTIDE SEQUENCE [LARGE SCALE GENOMIC DNA]</scope>
    <source>
        <strain evidence="9 10">CBS 116634</strain>
    </source>
</reference>
<evidence type="ECO:0000256" key="1">
    <source>
        <dbReference type="ARBA" id="ARBA00013267"/>
    </source>
</evidence>
<keyword evidence="2" id="KW-0436">Ligase</keyword>
<evidence type="ECO:0000313" key="9">
    <source>
        <dbReference type="EMBL" id="KXT12003.1"/>
    </source>
</evidence>
<comment type="caution">
    <text evidence="9">The sequence shown here is derived from an EMBL/GenBank/DDBJ whole genome shotgun (WGS) entry which is preliminary data.</text>
</comment>
<evidence type="ECO:0000256" key="6">
    <source>
        <dbReference type="ARBA" id="ARBA00048539"/>
    </source>
</evidence>
<evidence type="ECO:0000313" key="10">
    <source>
        <dbReference type="Proteomes" id="UP000073492"/>
    </source>
</evidence>
<dbReference type="EC" id="6.3.4.19" evidence="1"/>
<dbReference type="GO" id="GO:0032267">
    <property type="term" value="F:tRNA(Ile)-lysidine synthase activity"/>
    <property type="evidence" value="ECO:0007669"/>
    <property type="project" value="UniProtKB-EC"/>
</dbReference>
<name>A0A139IBA0_9PEZI</name>
<dbReference type="InterPro" id="IPR012795">
    <property type="entry name" value="tRNA_Ile_lys_synt_N"/>
</dbReference>
<proteinExistence type="inferred from homology"/>
<dbReference type="PANTHER" id="PTHR43033">
    <property type="entry name" value="TRNA(ILE)-LYSIDINE SYNTHASE-RELATED"/>
    <property type="match status" value="1"/>
</dbReference>
<dbReference type="GO" id="GO:0008033">
    <property type="term" value="P:tRNA processing"/>
    <property type="evidence" value="ECO:0007669"/>
    <property type="project" value="UniProtKB-KW"/>
</dbReference>
<dbReference type="InterPro" id="IPR011063">
    <property type="entry name" value="TilS/TtcA_N"/>
</dbReference>
<feature type="compositionally biased region" description="Basic and acidic residues" evidence="7">
    <location>
        <begin position="603"/>
        <end position="613"/>
    </location>
</feature>
<keyword evidence="4" id="KW-0547">Nucleotide-binding</keyword>
<dbReference type="Pfam" id="PF01171">
    <property type="entry name" value="ATP_bind_3"/>
    <property type="match status" value="1"/>
</dbReference>
<organism evidence="9 10">
    <name type="scientific">Pseudocercospora musae</name>
    <dbReference type="NCBI Taxonomy" id="113226"/>
    <lineage>
        <taxon>Eukaryota</taxon>
        <taxon>Fungi</taxon>
        <taxon>Dikarya</taxon>
        <taxon>Ascomycota</taxon>
        <taxon>Pezizomycotina</taxon>
        <taxon>Dothideomycetes</taxon>
        <taxon>Dothideomycetidae</taxon>
        <taxon>Mycosphaerellales</taxon>
        <taxon>Mycosphaerellaceae</taxon>
        <taxon>Pseudocercospora</taxon>
    </lineage>
</organism>
<keyword evidence="10" id="KW-1185">Reference proteome</keyword>
<accession>A0A139IBA0</accession>
<keyword evidence="5" id="KW-0067">ATP-binding</keyword>
<dbReference type="HAMAP" id="MF_01161">
    <property type="entry name" value="tRNA_Ile_lys_synt"/>
    <property type="match status" value="1"/>
</dbReference>
<dbReference type="EMBL" id="LFZO01000169">
    <property type="protein sequence ID" value="KXT12003.1"/>
    <property type="molecule type" value="Genomic_DNA"/>
</dbReference>
<evidence type="ECO:0000256" key="5">
    <source>
        <dbReference type="ARBA" id="ARBA00022840"/>
    </source>
</evidence>
<protein>
    <recommendedName>
        <fullName evidence="1">tRNA(Ile)-lysidine synthetase</fullName>
        <ecNumber evidence="1">6.3.4.19</ecNumber>
    </recommendedName>
</protein>
<dbReference type="CDD" id="cd01992">
    <property type="entry name" value="TilS_N"/>
    <property type="match status" value="1"/>
</dbReference>
<gene>
    <name evidence="9" type="ORF">AC579_4655</name>
</gene>
<dbReference type="OrthoDB" id="434144at2759"/>
<dbReference type="InterPro" id="IPR014729">
    <property type="entry name" value="Rossmann-like_a/b/a_fold"/>
</dbReference>
<dbReference type="SUPFAM" id="SSF52402">
    <property type="entry name" value="Adenine nucleotide alpha hydrolases-like"/>
    <property type="match status" value="1"/>
</dbReference>
<dbReference type="STRING" id="113226.A0A139IBA0"/>
<evidence type="ECO:0000256" key="3">
    <source>
        <dbReference type="ARBA" id="ARBA00022694"/>
    </source>
</evidence>
<comment type="catalytic activity">
    <reaction evidence="6">
        <text>cytidine(34) in tRNA(Ile2) + L-lysine + ATP = lysidine(34) in tRNA(Ile2) + AMP + diphosphate + H(+)</text>
        <dbReference type="Rhea" id="RHEA:43744"/>
        <dbReference type="Rhea" id="RHEA-COMP:10625"/>
        <dbReference type="Rhea" id="RHEA-COMP:10670"/>
        <dbReference type="ChEBI" id="CHEBI:15378"/>
        <dbReference type="ChEBI" id="CHEBI:30616"/>
        <dbReference type="ChEBI" id="CHEBI:32551"/>
        <dbReference type="ChEBI" id="CHEBI:33019"/>
        <dbReference type="ChEBI" id="CHEBI:82748"/>
        <dbReference type="ChEBI" id="CHEBI:83665"/>
        <dbReference type="ChEBI" id="CHEBI:456215"/>
        <dbReference type="EC" id="6.3.4.19"/>
    </reaction>
</comment>
<evidence type="ECO:0000259" key="8">
    <source>
        <dbReference type="Pfam" id="PF01171"/>
    </source>
</evidence>
<dbReference type="Proteomes" id="UP000073492">
    <property type="component" value="Unassembled WGS sequence"/>
</dbReference>
<dbReference type="InterPro" id="IPR012094">
    <property type="entry name" value="tRNA_Ile_lys_synt"/>
</dbReference>
<dbReference type="GO" id="GO:0005524">
    <property type="term" value="F:ATP binding"/>
    <property type="evidence" value="ECO:0007669"/>
    <property type="project" value="UniProtKB-KW"/>
</dbReference>
<dbReference type="AlphaFoldDB" id="A0A139IBA0"/>
<evidence type="ECO:0000256" key="4">
    <source>
        <dbReference type="ARBA" id="ARBA00022741"/>
    </source>
</evidence>
<evidence type="ECO:0000256" key="2">
    <source>
        <dbReference type="ARBA" id="ARBA00022598"/>
    </source>
</evidence>
<feature type="region of interest" description="Disordered" evidence="7">
    <location>
        <begin position="592"/>
        <end position="622"/>
    </location>
</feature>
<evidence type="ECO:0000256" key="7">
    <source>
        <dbReference type="SAM" id="MobiDB-lite"/>
    </source>
</evidence>
<dbReference type="PANTHER" id="PTHR43033:SF1">
    <property type="entry name" value="TRNA(ILE)-LYSIDINE SYNTHASE-RELATED"/>
    <property type="match status" value="1"/>
</dbReference>
<feature type="domain" description="tRNA(Ile)-lysidine/2-thiocytidine synthase N-terminal" evidence="8">
    <location>
        <begin position="42"/>
        <end position="278"/>
    </location>
</feature>
<sequence length="622" mass="70138">MLETVSGVAKAAALKALRADVYKYITSLTSNGGGRFGPPRLGLAISGGVDSMALATICASYWHGVERDYKNDVDLFGYIVDHGYRPESSEEAGEVARELTRIGITPRVLKLDWSSYGDLKSVRNFEHVARRLRYQAIGRECFRDRISSVLVAHHADDQVETILTRMHLKYYGHGLKGMKTSGKIPGCKGIYGVDGSGDPYFPASRNGGDSDTFPGLQFLSGRIDRGMAVERGGLEVHRPLLNYSKEDLIAICEELDVNWFEDHTNADRTLTIRNTIRHLYKQDCLPVALQKESLLALSSRLLQARRTYEDRATELFNSIPATLDLASGSVSFSLSPDFRAGMESAEADNHVLALLLRKLLLLVTPHSTISLANLDPGVDYVFSNLGEETVLGPPAVHISQVHVQRSKKDEQGMVQYIFRRADPKHYQISDSELCWPEGEAYLEKGVRWSQWTFWDDRYWIRVGHFGTRFPNPGLKIAVTFLGSNRLAKARHCLPKWQDRHMKSCLQTVPSGVRSTLPVLFTKRTIDRDIGAGIVEEEVEIMALPTLRWRRPNPPDQYRKQDNEMRRKLISIASWVWEVRYRKVDFSGKEHKIVDSTMRPGQAKGEESAERSETTEEPSIIDT</sequence>
<dbReference type="Gene3D" id="3.40.50.620">
    <property type="entry name" value="HUPs"/>
    <property type="match status" value="1"/>
</dbReference>
<keyword evidence="3" id="KW-0819">tRNA processing</keyword>